<evidence type="ECO:0000256" key="4">
    <source>
        <dbReference type="SAM" id="Phobius"/>
    </source>
</evidence>
<dbReference type="RefSeq" id="WP_225698509.1">
    <property type="nucleotide sequence ID" value="NZ_JAIXNE010000002.1"/>
</dbReference>
<evidence type="ECO:0000256" key="3">
    <source>
        <dbReference type="ARBA" id="ARBA00022679"/>
    </source>
</evidence>
<keyword evidence="3 7" id="KW-0808">Transferase</keyword>
<keyword evidence="4" id="KW-0812">Transmembrane</keyword>
<dbReference type="Proteomes" id="UP001139409">
    <property type="component" value="Unassembled WGS sequence"/>
</dbReference>
<sequence length="343" mass="39535">MLRAFSRHQPVNDDQTPAVSVVVCARNEEHNLERLIPALCSQDYPHYEVIIVDDRSEDETRQVIRAFQETYSHLRLAKVDHLPANLNGKKYALSIGIMAARKEWILLTDADCFPESDQWIRQMMAGTDTKDFVLGFSMYTPGPGLLNLFIRYETIWTGIHYLGMALAGKPYMGVGRNLAYRRQIFVEQKGFRGYGNVTGGDDDIFVNKHVRPHSASVVIGRDALTWSYPKKTWKEYYRQKLRHLSVGRHYRPATRRLLAVLSLSHIFGYIFMGILLFQPMGWVYSVSGLFIRTLFLLLTFKRTCQKLEIPFSTGKVLPMDLLFAILYPVMGLAATFRKTVRWK</sequence>
<comment type="similarity">
    <text evidence="1">Belongs to the glycosyltransferase 2 family.</text>
</comment>
<evidence type="ECO:0000259" key="5">
    <source>
        <dbReference type="Pfam" id="PF00535"/>
    </source>
</evidence>
<gene>
    <name evidence="6" type="ORF">LDX50_11040</name>
    <name evidence="7" type="ORF">LDX50_17010</name>
    <name evidence="8" type="ORF">LDX50_22730</name>
</gene>
<feature type="domain" description="Glycosyltransferase 2-like" evidence="5">
    <location>
        <begin position="20"/>
        <end position="146"/>
    </location>
</feature>
<evidence type="ECO:0000256" key="1">
    <source>
        <dbReference type="ARBA" id="ARBA00006739"/>
    </source>
</evidence>
<feature type="transmembrane region" description="Helical" evidence="4">
    <location>
        <begin position="321"/>
        <end position="340"/>
    </location>
</feature>
<reference evidence="7" key="1">
    <citation type="submission" date="2021-09" db="EMBL/GenBank/DDBJ databases">
        <title>Fulvivirga sp. isolated from coastal sediment.</title>
        <authorList>
            <person name="Yu H."/>
        </authorList>
    </citation>
    <scope>NUCLEOTIDE SEQUENCE</scope>
    <source>
        <strain evidence="7">1062</strain>
    </source>
</reference>
<accession>A0A9X1HQR3</accession>
<dbReference type="GO" id="GO:0016757">
    <property type="term" value="F:glycosyltransferase activity"/>
    <property type="evidence" value="ECO:0007669"/>
    <property type="project" value="UniProtKB-KW"/>
</dbReference>
<name>A0A9X1HQR3_9BACT</name>
<dbReference type="EC" id="2.4.-.-" evidence="7"/>
<comment type="caution">
    <text evidence="7">The sequence shown here is derived from an EMBL/GenBank/DDBJ whole genome shotgun (WGS) entry which is preliminary data.</text>
</comment>
<dbReference type="SUPFAM" id="SSF53448">
    <property type="entry name" value="Nucleotide-diphospho-sugar transferases"/>
    <property type="match status" value="1"/>
</dbReference>
<feature type="transmembrane region" description="Helical" evidence="4">
    <location>
        <begin position="257"/>
        <end position="276"/>
    </location>
</feature>
<dbReference type="PANTHER" id="PTHR43630">
    <property type="entry name" value="POLY-BETA-1,6-N-ACETYL-D-GLUCOSAMINE SYNTHASE"/>
    <property type="match status" value="1"/>
</dbReference>
<dbReference type="EMBL" id="JAIXNE010000004">
    <property type="protein sequence ID" value="MCA6077712.1"/>
    <property type="molecule type" value="Genomic_DNA"/>
</dbReference>
<keyword evidence="4" id="KW-1133">Transmembrane helix</keyword>
<dbReference type="InterPro" id="IPR001173">
    <property type="entry name" value="Glyco_trans_2-like"/>
</dbReference>
<dbReference type="EMBL" id="JAIXNE010000003">
    <property type="protein sequence ID" value="MCA6076584.1"/>
    <property type="molecule type" value="Genomic_DNA"/>
</dbReference>
<proteinExistence type="inferred from homology"/>
<dbReference type="InterPro" id="IPR029044">
    <property type="entry name" value="Nucleotide-diphossugar_trans"/>
</dbReference>
<keyword evidence="2 7" id="KW-0328">Glycosyltransferase</keyword>
<evidence type="ECO:0000256" key="2">
    <source>
        <dbReference type="ARBA" id="ARBA00022676"/>
    </source>
</evidence>
<evidence type="ECO:0000313" key="7">
    <source>
        <dbReference type="EMBL" id="MCA6076584.1"/>
    </source>
</evidence>
<keyword evidence="9" id="KW-1185">Reference proteome</keyword>
<evidence type="ECO:0000313" key="6">
    <source>
        <dbReference type="EMBL" id="MCA6075407.1"/>
    </source>
</evidence>
<dbReference type="AlphaFoldDB" id="A0A9X1HQR3"/>
<evidence type="ECO:0000313" key="8">
    <source>
        <dbReference type="EMBL" id="MCA6077712.1"/>
    </source>
</evidence>
<dbReference type="Pfam" id="PF00535">
    <property type="entry name" value="Glycos_transf_2"/>
    <property type="match status" value="1"/>
</dbReference>
<evidence type="ECO:0000313" key="9">
    <source>
        <dbReference type="Proteomes" id="UP001139409"/>
    </source>
</evidence>
<keyword evidence="4" id="KW-0472">Membrane</keyword>
<dbReference type="Gene3D" id="3.90.550.10">
    <property type="entry name" value="Spore Coat Polysaccharide Biosynthesis Protein SpsA, Chain A"/>
    <property type="match status" value="1"/>
</dbReference>
<dbReference type="PANTHER" id="PTHR43630:SF1">
    <property type="entry name" value="POLY-BETA-1,6-N-ACETYL-D-GLUCOSAMINE SYNTHASE"/>
    <property type="match status" value="1"/>
</dbReference>
<organism evidence="7 9">
    <name type="scientific">Fulvivirga sedimenti</name>
    <dbReference type="NCBI Taxonomy" id="2879465"/>
    <lineage>
        <taxon>Bacteria</taxon>
        <taxon>Pseudomonadati</taxon>
        <taxon>Bacteroidota</taxon>
        <taxon>Cytophagia</taxon>
        <taxon>Cytophagales</taxon>
        <taxon>Fulvivirgaceae</taxon>
        <taxon>Fulvivirga</taxon>
    </lineage>
</organism>
<dbReference type="EMBL" id="JAIXNE010000002">
    <property type="protein sequence ID" value="MCA6075407.1"/>
    <property type="molecule type" value="Genomic_DNA"/>
</dbReference>
<protein>
    <submittedName>
        <fullName evidence="7">Glycosyltransferase</fullName>
        <ecNumber evidence="7">2.4.-.-</ecNumber>
    </submittedName>
</protein>